<dbReference type="EMBL" id="JADCNL010000005">
    <property type="protein sequence ID" value="KAG0479616.1"/>
    <property type="molecule type" value="Genomic_DNA"/>
</dbReference>
<accession>A0A835QTZ4</accession>
<protein>
    <submittedName>
        <fullName evidence="1">Uncharacterized protein</fullName>
    </submittedName>
</protein>
<name>A0A835QTZ4_VANPL</name>
<gene>
    <name evidence="1" type="ORF">HPP92_010474</name>
</gene>
<evidence type="ECO:0000313" key="2">
    <source>
        <dbReference type="Proteomes" id="UP000636800"/>
    </source>
</evidence>
<keyword evidence="2" id="KW-1185">Reference proteome</keyword>
<comment type="caution">
    <text evidence="1">The sequence shown here is derived from an EMBL/GenBank/DDBJ whole genome shotgun (WGS) entry which is preliminary data.</text>
</comment>
<evidence type="ECO:0000313" key="1">
    <source>
        <dbReference type="EMBL" id="KAG0479616.1"/>
    </source>
</evidence>
<dbReference type="Proteomes" id="UP000636800">
    <property type="component" value="Chromosome 5"/>
</dbReference>
<proteinExistence type="predicted"/>
<organism evidence="1 2">
    <name type="scientific">Vanilla planifolia</name>
    <name type="common">Vanilla</name>
    <dbReference type="NCBI Taxonomy" id="51239"/>
    <lineage>
        <taxon>Eukaryota</taxon>
        <taxon>Viridiplantae</taxon>
        <taxon>Streptophyta</taxon>
        <taxon>Embryophyta</taxon>
        <taxon>Tracheophyta</taxon>
        <taxon>Spermatophyta</taxon>
        <taxon>Magnoliopsida</taxon>
        <taxon>Liliopsida</taxon>
        <taxon>Asparagales</taxon>
        <taxon>Orchidaceae</taxon>
        <taxon>Vanilloideae</taxon>
        <taxon>Vanilleae</taxon>
        <taxon>Vanilla</taxon>
    </lineage>
</organism>
<dbReference type="AlphaFoldDB" id="A0A835QTZ4"/>
<reference evidence="1 2" key="1">
    <citation type="journal article" date="2020" name="Nat. Food">
        <title>A phased Vanilla planifolia genome enables genetic improvement of flavour and production.</title>
        <authorList>
            <person name="Hasing T."/>
            <person name="Tang H."/>
            <person name="Brym M."/>
            <person name="Khazi F."/>
            <person name="Huang T."/>
            <person name="Chambers A.H."/>
        </authorList>
    </citation>
    <scope>NUCLEOTIDE SEQUENCE [LARGE SCALE GENOMIC DNA]</scope>
    <source>
        <tissue evidence="1">Leaf</tissue>
    </source>
</reference>
<sequence length="59" mass="6702">MKDTTCNAVHNLSLSYTYMIKVDKTYNKSLSFNANLLALRVGNKRKQGVGELEEVVTFF</sequence>
<dbReference type="OrthoDB" id="1936508at2759"/>